<evidence type="ECO:0000313" key="4">
    <source>
        <dbReference type="Proteomes" id="UP000007652"/>
    </source>
</evidence>
<protein>
    <submittedName>
        <fullName evidence="3">M23/M37 peptidase domain protein</fullName>
    </submittedName>
</protein>
<dbReference type="PANTHER" id="PTHR21666:SF270">
    <property type="entry name" value="MUREIN HYDROLASE ACTIVATOR ENVC"/>
    <property type="match status" value="1"/>
</dbReference>
<evidence type="ECO:0000259" key="2">
    <source>
        <dbReference type="Pfam" id="PF01551"/>
    </source>
</evidence>
<dbReference type="InterPro" id="IPR016047">
    <property type="entry name" value="M23ase_b-sheet_dom"/>
</dbReference>
<dbReference type="Gene3D" id="2.70.70.10">
    <property type="entry name" value="Glucose Permease (Domain IIA)"/>
    <property type="match status" value="1"/>
</dbReference>
<name>G0V429_9CLOT</name>
<comment type="caution">
    <text evidence="3">The sequence shown here is derived from an EMBL/GenBank/DDBJ whole genome shotgun (WGS) entry which is preliminary data.</text>
</comment>
<evidence type="ECO:0000256" key="1">
    <source>
        <dbReference type="SAM" id="Phobius"/>
    </source>
</evidence>
<reference evidence="3 4" key="1">
    <citation type="journal article" date="2011" name="J. Bacteriol.">
        <title>Draft genome sequence of Caloramator australicus strain RC3T, a thermoanaerobe from the Great Artesian Basin of Australia.</title>
        <authorList>
            <person name="Ogg C.D."/>
            <person name="Patel B.K.C."/>
        </authorList>
    </citation>
    <scope>NUCLEOTIDE SEQUENCE [LARGE SCALE GENOMIC DNA]</scope>
    <source>
        <strain evidence="3 4">RC3</strain>
    </source>
</reference>
<gene>
    <name evidence="3" type="ORF">CAAU_0220</name>
</gene>
<dbReference type="Pfam" id="PF01551">
    <property type="entry name" value="Peptidase_M23"/>
    <property type="match status" value="1"/>
</dbReference>
<dbReference type="InterPro" id="IPR011055">
    <property type="entry name" value="Dup_hybrid_motif"/>
</dbReference>
<proteinExistence type="predicted"/>
<dbReference type="GO" id="GO:0004222">
    <property type="term" value="F:metalloendopeptidase activity"/>
    <property type="evidence" value="ECO:0007669"/>
    <property type="project" value="TreeGrafter"/>
</dbReference>
<dbReference type="SUPFAM" id="SSF51261">
    <property type="entry name" value="Duplicated hybrid motif"/>
    <property type="match status" value="1"/>
</dbReference>
<keyword evidence="1" id="KW-0472">Membrane</keyword>
<sequence length="217" mass="25031">MYSQNYYNHIRNRNKKSSDFLSKLINNLSIVLIILIFFIVLKAVKTNTALWMNEGIKNAFYKDYTQQIKSFAMNKLSSFNLGSIKVFKQQEFIIDQVPIEGKIVLKFGEKINEDNISKGIIYETDTSKDVKAIFDGVVEKIEANDEYGLLITIDHKNGYKSIFGYLDEIRLTEGETVKKGMVVGVNGLIPKTKKYALYFELQFNNTSVDPLKYIKQY</sequence>
<dbReference type="Proteomes" id="UP000007652">
    <property type="component" value="Unassembled WGS sequence"/>
</dbReference>
<keyword evidence="1" id="KW-0812">Transmembrane</keyword>
<keyword evidence="4" id="KW-1185">Reference proteome</keyword>
<evidence type="ECO:0000313" key="3">
    <source>
        <dbReference type="EMBL" id="CCC57869.1"/>
    </source>
</evidence>
<dbReference type="PANTHER" id="PTHR21666">
    <property type="entry name" value="PEPTIDASE-RELATED"/>
    <property type="match status" value="1"/>
</dbReference>
<dbReference type="AlphaFoldDB" id="G0V429"/>
<dbReference type="RefSeq" id="WP_008907592.1">
    <property type="nucleotide sequence ID" value="NZ_CAKP01000007.1"/>
</dbReference>
<organism evidence="3 4">
    <name type="scientific">Caloramator australicus RC3</name>
    <dbReference type="NCBI Taxonomy" id="857293"/>
    <lineage>
        <taxon>Bacteria</taxon>
        <taxon>Bacillati</taxon>
        <taxon>Bacillota</taxon>
        <taxon>Clostridia</taxon>
        <taxon>Eubacteriales</taxon>
        <taxon>Clostridiaceae</taxon>
        <taxon>Caloramator</taxon>
    </lineage>
</organism>
<dbReference type="STRING" id="857293.CAAU_0220"/>
<feature type="transmembrane region" description="Helical" evidence="1">
    <location>
        <begin position="20"/>
        <end position="41"/>
    </location>
</feature>
<feature type="domain" description="M23ase beta-sheet core" evidence="2">
    <location>
        <begin position="117"/>
        <end position="210"/>
    </location>
</feature>
<dbReference type="EMBL" id="CAKP01000007">
    <property type="protein sequence ID" value="CCC57869.1"/>
    <property type="molecule type" value="Genomic_DNA"/>
</dbReference>
<dbReference type="InterPro" id="IPR050570">
    <property type="entry name" value="Cell_wall_metabolism_enzyme"/>
</dbReference>
<dbReference type="eggNOG" id="COG0739">
    <property type="taxonomic scope" value="Bacteria"/>
</dbReference>
<accession>G0V429</accession>
<dbReference type="OrthoDB" id="9801106at2"/>
<keyword evidence="1" id="KW-1133">Transmembrane helix</keyword>
<dbReference type="CDD" id="cd12797">
    <property type="entry name" value="M23_peptidase"/>
    <property type="match status" value="1"/>
</dbReference>